<dbReference type="InterPro" id="IPR036465">
    <property type="entry name" value="vWFA_dom_sf"/>
</dbReference>
<dbReference type="AlphaFoldDB" id="A0AAD7WVT1"/>
<feature type="domain" description="EGF-like" evidence="11">
    <location>
        <begin position="311"/>
        <end position="348"/>
    </location>
</feature>
<dbReference type="FunFam" id="3.40.50.410:FF:000003">
    <property type="entry name" value="Collagen type VI alpha 3 chain"/>
    <property type="match status" value="1"/>
</dbReference>
<evidence type="ECO:0000256" key="7">
    <source>
        <dbReference type="ARBA" id="ARBA00022889"/>
    </source>
</evidence>
<evidence type="ECO:0000256" key="6">
    <source>
        <dbReference type="ARBA" id="ARBA00022737"/>
    </source>
</evidence>
<feature type="domain" description="VWFA" evidence="12">
    <location>
        <begin position="364"/>
        <end position="427"/>
    </location>
</feature>
<evidence type="ECO:0000256" key="1">
    <source>
        <dbReference type="ARBA" id="ARBA00004498"/>
    </source>
</evidence>
<keyword evidence="7" id="KW-0130">Cell adhesion</keyword>
<dbReference type="PROSITE" id="PS50234">
    <property type="entry name" value="VWFA"/>
    <property type="match status" value="3"/>
</dbReference>
<dbReference type="CDD" id="cd01472">
    <property type="entry name" value="vWA_collagen"/>
    <property type="match status" value="1"/>
</dbReference>
<dbReference type="SUPFAM" id="SSF53300">
    <property type="entry name" value="vWA-like"/>
    <property type="match status" value="3"/>
</dbReference>
<dbReference type="EMBL" id="JAINUG010000024">
    <property type="protein sequence ID" value="KAJ8411087.1"/>
    <property type="molecule type" value="Genomic_DNA"/>
</dbReference>
<keyword evidence="9" id="KW-1015">Disulfide bond</keyword>
<keyword evidence="14" id="KW-1185">Reference proteome</keyword>
<evidence type="ECO:0000313" key="13">
    <source>
        <dbReference type="EMBL" id="KAJ8411087.1"/>
    </source>
</evidence>
<evidence type="ECO:0000256" key="9">
    <source>
        <dbReference type="ARBA" id="ARBA00023157"/>
    </source>
</evidence>
<keyword evidence="4 10" id="KW-0245">EGF-like domain</keyword>
<dbReference type="PROSITE" id="PS50026">
    <property type="entry name" value="EGF_3"/>
    <property type="match status" value="2"/>
</dbReference>
<comment type="caution">
    <text evidence="10">Lacks conserved residue(s) required for the propagation of feature annotation.</text>
</comment>
<dbReference type="Gene3D" id="2.10.25.10">
    <property type="entry name" value="Laminin"/>
    <property type="match status" value="2"/>
</dbReference>
<evidence type="ECO:0000256" key="3">
    <source>
        <dbReference type="ARBA" id="ARBA00022530"/>
    </source>
</evidence>
<evidence type="ECO:0000256" key="4">
    <source>
        <dbReference type="ARBA" id="ARBA00022536"/>
    </source>
</evidence>
<dbReference type="GO" id="GO:0007155">
    <property type="term" value="P:cell adhesion"/>
    <property type="evidence" value="ECO:0007669"/>
    <property type="project" value="UniProtKB-KW"/>
</dbReference>
<keyword evidence="2" id="KW-0964">Secreted</keyword>
<dbReference type="PROSITE" id="PS01186">
    <property type="entry name" value="EGF_2"/>
    <property type="match status" value="1"/>
</dbReference>
<keyword evidence="8" id="KW-0176">Collagen</keyword>
<proteinExistence type="predicted"/>
<evidence type="ECO:0008006" key="15">
    <source>
        <dbReference type="Google" id="ProtNLM"/>
    </source>
</evidence>
<dbReference type="CDD" id="cd00054">
    <property type="entry name" value="EGF_CA"/>
    <property type="match status" value="1"/>
</dbReference>
<dbReference type="SMART" id="SM00327">
    <property type="entry name" value="VWA"/>
    <property type="match status" value="3"/>
</dbReference>
<evidence type="ECO:0000259" key="11">
    <source>
        <dbReference type="PROSITE" id="PS50026"/>
    </source>
</evidence>
<dbReference type="InterPro" id="IPR009030">
    <property type="entry name" value="Growth_fac_rcpt_cys_sf"/>
</dbReference>
<dbReference type="SUPFAM" id="SSF57184">
    <property type="entry name" value="Growth factor receptor domain"/>
    <property type="match status" value="1"/>
</dbReference>
<comment type="subcellular location">
    <subcellularLocation>
        <location evidence="1">Secreted</location>
        <location evidence="1">Extracellular space</location>
        <location evidence="1">Extracellular matrix</location>
    </subcellularLocation>
</comment>
<evidence type="ECO:0000256" key="5">
    <source>
        <dbReference type="ARBA" id="ARBA00022729"/>
    </source>
</evidence>
<organism evidence="13 14">
    <name type="scientific">Aldrovandia affinis</name>
    <dbReference type="NCBI Taxonomy" id="143900"/>
    <lineage>
        <taxon>Eukaryota</taxon>
        <taxon>Metazoa</taxon>
        <taxon>Chordata</taxon>
        <taxon>Craniata</taxon>
        <taxon>Vertebrata</taxon>
        <taxon>Euteleostomi</taxon>
        <taxon>Actinopterygii</taxon>
        <taxon>Neopterygii</taxon>
        <taxon>Teleostei</taxon>
        <taxon>Notacanthiformes</taxon>
        <taxon>Halosauridae</taxon>
        <taxon>Aldrovandia</taxon>
    </lineage>
</organism>
<evidence type="ECO:0000256" key="2">
    <source>
        <dbReference type="ARBA" id="ARBA00022525"/>
    </source>
</evidence>
<dbReference type="CDD" id="cd00053">
    <property type="entry name" value="EGF"/>
    <property type="match status" value="1"/>
</dbReference>
<dbReference type="InterPro" id="IPR050525">
    <property type="entry name" value="ECM_Assembly_Org"/>
</dbReference>
<dbReference type="PROSITE" id="PS51257">
    <property type="entry name" value="PROKAR_LIPOPROTEIN"/>
    <property type="match status" value="1"/>
</dbReference>
<dbReference type="Gene3D" id="3.40.50.410">
    <property type="entry name" value="von Willebrand factor, type A domain"/>
    <property type="match status" value="4"/>
</dbReference>
<dbReference type="PANTHER" id="PTHR24020">
    <property type="entry name" value="COLLAGEN ALPHA"/>
    <property type="match status" value="1"/>
</dbReference>
<protein>
    <recommendedName>
        <fullName evidence="15">von Willebrand factor A domain-containing protein 2</fullName>
    </recommendedName>
</protein>
<dbReference type="PANTHER" id="PTHR24020:SF37">
    <property type="entry name" value="VON WILLEBRAND FACTOR A DOMAIN-CONTAINING PROTEIN 2"/>
    <property type="match status" value="1"/>
</dbReference>
<comment type="caution">
    <text evidence="13">The sequence shown here is derived from an EMBL/GenBank/DDBJ whole genome shotgun (WGS) entry which is preliminary data.</text>
</comment>
<dbReference type="Proteomes" id="UP001221898">
    <property type="component" value="Unassembled WGS sequence"/>
</dbReference>
<sequence>MTARPPPCRSLGYMTMRTKILISIIFYLTVLGSCGESLQQIMADKETIVKISASGNLIQCSAAIDILLLIDGSYSIGKGSFERSKHFAIKMMDVLDINPDRVRIGAIQYSSKPKMEFALNDYPTRDEAKEAIKNIRFRGGSTEIGKAIKHVLRIGFPDGRGETYKILVILTDGKSQDNIKSPAMFAKKSGIKLFAVGIKHPKWDILHTVASEPSEMYVFFAEHYNDAVNGLITTLTQIAVCNDIHPRCRVESRACLRTTLEAYREYRGNHACWKRKNPTPHAAPMAGICPYYGWKRFNTTIQSQCHRTLCPDPCDSSPCLNGGTCITESVDDFSCLCPLGYGGDQHCGGGKYIIPAGLTDCAVDLLFLIDGSWTMGLEDFLLAKNFIKRLVQTIFASSANILVAVAQYGDQVHMEISIGHHSRAPELGEVPHVVVLLSNSKPRDVAAAAAESARQREIFILTVGSSRLQGEMAHITGDPDLVFTYGHVQELHGKVQELRTRICGINAPGCYSKSLDLVFVLDASGNVRRHDYRQAKAFVKGAVSRFDIDADLTQVAVVIYGEKPRTVFGLRAFDSEGKMKKVISLAPYMDGTPRAGKALLHVLGDTLSVRGGARPGVHKAVVVVTDGRSADAIAPAAEGMRESGVTVLAVGPGDVHSRALLGIASSPRLAIPVPSYEHLKHYTNNVVHAICKDVRASVGLCVPNPCLNGGVCVQKNRSYSCQCEGWGGVHCERRLSQQADLWP</sequence>
<dbReference type="FunFam" id="2.10.25.10:FF:000066">
    <property type="entry name" value="FAT atypical cadherin 4"/>
    <property type="match status" value="1"/>
</dbReference>
<gene>
    <name evidence="13" type="ORF">AAFF_G00181220</name>
</gene>
<evidence type="ECO:0000259" key="12">
    <source>
        <dbReference type="PROSITE" id="PS50234"/>
    </source>
</evidence>
<evidence type="ECO:0000256" key="8">
    <source>
        <dbReference type="ARBA" id="ARBA00023119"/>
    </source>
</evidence>
<name>A0AAD7WVT1_9TELE</name>
<feature type="domain" description="EGF-like" evidence="11">
    <location>
        <begin position="697"/>
        <end position="732"/>
    </location>
</feature>
<keyword evidence="6" id="KW-0677">Repeat</keyword>
<feature type="domain" description="VWFA" evidence="12">
    <location>
        <begin position="65"/>
        <end position="235"/>
    </location>
</feature>
<keyword evidence="5" id="KW-0732">Signal</keyword>
<dbReference type="GO" id="GO:0005581">
    <property type="term" value="C:collagen trimer"/>
    <property type="evidence" value="ECO:0007669"/>
    <property type="project" value="UniProtKB-KW"/>
</dbReference>
<dbReference type="InterPro" id="IPR000742">
    <property type="entry name" value="EGF"/>
</dbReference>
<dbReference type="SMART" id="SM00181">
    <property type="entry name" value="EGF"/>
    <property type="match status" value="2"/>
</dbReference>
<dbReference type="InterPro" id="IPR002035">
    <property type="entry name" value="VWF_A"/>
</dbReference>
<keyword evidence="3" id="KW-0272">Extracellular matrix</keyword>
<accession>A0AAD7WVT1</accession>
<feature type="domain" description="VWFA" evidence="12">
    <location>
        <begin position="516"/>
        <end position="686"/>
    </location>
</feature>
<dbReference type="CDD" id="cd01450">
    <property type="entry name" value="vWFA_subfamily_ECM"/>
    <property type="match status" value="1"/>
</dbReference>
<reference evidence="13" key="1">
    <citation type="journal article" date="2023" name="Science">
        <title>Genome structures resolve the early diversification of teleost fishes.</title>
        <authorList>
            <person name="Parey E."/>
            <person name="Louis A."/>
            <person name="Montfort J."/>
            <person name="Bouchez O."/>
            <person name="Roques C."/>
            <person name="Iampietro C."/>
            <person name="Lluch J."/>
            <person name="Castinel A."/>
            <person name="Donnadieu C."/>
            <person name="Desvignes T."/>
            <person name="Floi Bucao C."/>
            <person name="Jouanno E."/>
            <person name="Wen M."/>
            <person name="Mejri S."/>
            <person name="Dirks R."/>
            <person name="Jansen H."/>
            <person name="Henkel C."/>
            <person name="Chen W.J."/>
            <person name="Zahm M."/>
            <person name="Cabau C."/>
            <person name="Klopp C."/>
            <person name="Thompson A.W."/>
            <person name="Robinson-Rechavi M."/>
            <person name="Braasch I."/>
            <person name="Lecointre G."/>
            <person name="Bobe J."/>
            <person name="Postlethwait J.H."/>
            <person name="Berthelot C."/>
            <person name="Roest Crollius H."/>
            <person name="Guiguen Y."/>
        </authorList>
    </citation>
    <scope>NUCLEOTIDE SEQUENCE</scope>
    <source>
        <strain evidence="13">NC1722</strain>
    </source>
</reference>
<dbReference type="PRINTS" id="PR00453">
    <property type="entry name" value="VWFADOMAIN"/>
</dbReference>
<dbReference type="Pfam" id="PF00092">
    <property type="entry name" value="VWA"/>
    <property type="match status" value="3"/>
</dbReference>
<dbReference type="Pfam" id="PF00008">
    <property type="entry name" value="EGF"/>
    <property type="match status" value="2"/>
</dbReference>
<evidence type="ECO:0000313" key="14">
    <source>
        <dbReference type="Proteomes" id="UP001221898"/>
    </source>
</evidence>
<evidence type="ECO:0000256" key="10">
    <source>
        <dbReference type="PROSITE-ProRule" id="PRU00076"/>
    </source>
</evidence>